<evidence type="ECO:0000313" key="1">
    <source>
        <dbReference type="EMBL" id="DAF56473.1"/>
    </source>
</evidence>
<organism evidence="1">
    <name type="scientific">Siphoviridae sp. ctRwl19</name>
    <dbReference type="NCBI Taxonomy" id="2827871"/>
    <lineage>
        <taxon>Viruses</taxon>
        <taxon>Duplodnaviria</taxon>
        <taxon>Heunggongvirae</taxon>
        <taxon>Uroviricota</taxon>
        <taxon>Caudoviricetes</taxon>
    </lineage>
</organism>
<proteinExistence type="predicted"/>
<name>A0A8S5SZN9_9CAUD</name>
<dbReference type="EMBL" id="BK032716">
    <property type="protein sequence ID" value="DAF56473.1"/>
    <property type="molecule type" value="Genomic_DNA"/>
</dbReference>
<sequence length="46" mass="5429">MRLAYPTNWLRLSLPQYLTLIGAGLLICNWRFSQMAFHECVFIQIV</sequence>
<accession>A0A8S5SZN9</accession>
<reference evidence="1" key="1">
    <citation type="journal article" date="2021" name="Proc. Natl. Acad. Sci. U.S.A.">
        <title>A Catalog of Tens of Thousands of Viruses from Human Metagenomes Reveals Hidden Associations with Chronic Diseases.</title>
        <authorList>
            <person name="Tisza M.J."/>
            <person name="Buck C.B."/>
        </authorList>
    </citation>
    <scope>NUCLEOTIDE SEQUENCE</scope>
    <source>
        <strain evidence="1">CtRwl19</strain>
    </source>
</reference>
<protein>
    <submittedName>
        <fullName evidence="1">Uncharacterized protein</fullName>
    </submittedName>
</protein>